<dbReference type="STRING" id="144026.SAMN04488568_101256"/>
<evidence type="ECO:0000313" key="2">
    <source>
        <dbReference type="Proteomes" id="UP000199759"/>
    </source>
</evidence>
<organism evidence="1 2">
    <name type="scientific">Maricaulis salignorans</name>
    <dbReference type="NCBI Taxonomy" id="144026"/>
    <lineage>
        <taxon>Bacteria</taxon>
        <taxon>Pseudomonadati</taxon>
        <taxon>Pseudomonadota</taxon>
        <taxon>Alphaproteobacteria</taxon>
        <taxon>Maricaulales</taxon>
        <taxon>Maricaulaceae</taxon>
        <taxon>Maricaulis</taxon>
    </lineage>
</organism>
<dbReference type="Pfam" id="PF06035">
    <property type="entry name" value="Peptidase_C93"/>
    <property type="match status" value="1"/>
</dbReference>
<reference evidence="1 2" key="1">
    <citation type="submission" date="2016-10" db="EMBL/GenBank/DDBJ databases">
        <authorList>
            <person name="de Groot N.N."/>
        </authorList>
    </citation>
    <scope>NUCLEOTIDE SEQUENCE [LARGE SCALE GENOMIC DNA]</scope>
    <source>
        <strain evidence="1 2">DSM 16077</strain>
    </source>
</reference>
<evidence type="ECO:0000313" key="1">
    <source>
        <dbReference type="EMBL" id="SDL66907.1"/>
    </source>
</evidence>
<keyword evidence="2" id="KW-1185">Reference proteome</keyword>
<name>A0A1G9LZ06_9PROT</name>
<dbReference type="EMBL" id="FNHG01000001">
    <property type="protein sequence ID" value="SDL66907.1"/>
    <property type="molecule type" value="Genomic_DNA"/>
</dbReference>
<dbReference type="InterPro" id="IPR010319">
    <property type="entry name" value="Transglutaminase-like_Cys_pept"/>
</dbReference>
<gene>
    <name evidence="1" type="ORF">SAMN04488568_101256</name>
</gene>
<proteinExistence type="predicted"/>
<dbReference type="AlphaFoldDB" id="A0A1G9LZ06"/>
<dbReference type="Proteomes" id="UP000199759">
    <property type="component" value="Unassembled WGS sequence"/>
</dbReference>
<sequence>MALLESVNRQVNRALRWRSDQEIYGEAERWAMPLSDGAGTIDGQIYGDCEDYALEKRAALIRAGLPPEALAIAIVDSYATGHHAVLIVRLDGADVVLDNETPWILPWTEAPYTWRAVQSGPSLLEWRSLALMP</sequence>
<accession>A0A1G9LZ06</accession>
<protein>
    <submittedName>
        <fullName evidence="1">Transglutaminase-like cysteine proteinase BTLCP</fullName>
    </submittedName>
</protein>
<dbReference type="Gene3D" id="3.10.620.30">
    <property type="match status" value="1"/>
</dbReference>
<dbReference type="PANTHER" id="PTHR39327">
    <property type="match status" value="1"/>
</dbReference>
<dbReference type="PANTHER" id="PTHR39327:SF1">
    <property type="entry name" value="BLR5470 PROTEIN"/>
    <property type="match status" value="1"/>
</dbReference>